<evidence type="ECO:0000256" key="1">
    <source>
        <dbReference type="SAM" id="MobiDB-lite"/>
    </source>
</evidence>
<accession>A0A7J0EXF7</accession>
<dbReference type="SUPFAM" id="SSF53098">
    <property type="entry name" value="Ribonuclease H-like"/>
    <property type="match status" value="1"/>
</dbReference>
<dbReference type="AlphaFoldDB" id="A0A7J0EXF7"/>
<dbReference type="Proteomes" id="UP000585474">
    <property type="component" value="Unassembled WGS sequence"/>
</dbReference>
<reference evidence="3 4" key="1">
    <citation type="submission" date="2019-07" db="EMBL/GenBank/DDBJ databases">
        <title>De Novo Assembly of kiwifruit Actinidia rufa.</title>
        <authorList>
            <person name="Sugita-Konishi S."/>
            <person name="Sato K."/>
            <person name="Mori E."/>
            <person name="Abe Y."/>
            <person name="Kisaki G."/>
            <person name="Hamano K."/>
            <person name="Suezawa K."/>
            <person name="Otani M."/>
            <person name="Fukuda T."/>
            <person name="Manabe T."/>
            <person name="Gomi K."/>
            <person name="Tabuchi M."/>
            <person name="Akimitsu K."/>
            <person name="Kataoka I."/>
        </authorList>
    </citation>
    <scope>NUCLEOTIDE SEQUENCE [LARGE SCALE GENOMIC DNA]</scope>
    <source>
        <strain evidence="4">cv. Fuchu</strain>
    </source>
</reference>
<dbReference type="EMBL" id="BJWL01000007">
    <property type="protein sequence ID" value="GFY91112.1"/>
    <property type="molecule type" value="Genomic_DNA"/>
</dbReference>
<evidence type="ECO:0000313" key="4">
    <source>
        <dbReference type="Proteomes" id="UP000585474"/>
    </source>
</evidence>
<evidence type="ECO:0000259" key="2">
    <source>
        <dbReference type="Pfam" id="PF13456"/>
    </source>
</evidence>
<sequence length="633" mass="72128">MAFGFKEKQIFAIADDVHVQSDEPALIGASPEALNSSCDQSIAITALLRCPAWNTPPPYPIKIACLPYLEGFLSSTVATGVCTSMWHDSLRHLVLFVPIKNLRLREFSKSLTERAYAWYANLTPGCCFYDHNGITGDVRLPVTEERSSQGYKRRRDYDTLPRHYPTSSMKLKLSWTSWSKMAKSGCPMLTGSHQEEINRTPDIKIAKRELEVPEKDQEVDKDPLPRPDKGKEQVMMLSCYEADEHSTKFKWFFDSLRFSPEARYEATKAIVEISNKYGDYNMSTTEPFAKEMRNAPAIISFFEKDHRVPYKHDIPLYVIVIVNGVEFKCAFLNGGKMRSATKFHVVDAPASYHLLLTRIWTREYGAYPPPLTKSGKQFGDKVPPTAMEVEMEEIKATPDCVQDEPKPQKQELDEVDLAPREPLRRQVFVAKDLEDNEKQSAQGLQGSIRESINNEPVMELIEDEWSLSFDGASAEIRGGVGIVLNKMEGERIDLSYKLDFKVLSNEAEYEALILGLLATLNIGISCLCIKGDSKLVVKQTTGDYALKEPGLASYRVIVQKLMEQFNAVTIQHMPKSDNTYPLMRWQLWLPKQMLKESRLLLKSSRELCLAQSPFNMEKEEEDWQTDIEKELRE</sequence>
<dbReference type="PANTHER" id="PTHR48475">
    <property type="entry name" value="RIBONUCLEASE H"/>
    <property type="match status" value="1"/>
</dbReference>
<gene>
    <name evidence="3" type="ORF">Acr_07g0013080</name>
</gene>
<dbReference type="PANTHER" id="PTHR48475:SF1">
    <property type="entry name" value="RNASE H TYPE-1 DOMAIN-CONTAINING PROTEIN"/>
    <property type="match status" value="1"/>
</dbReference>
<organism evidence="3 4">
    <name type="scientific">Actinidia rufa</name>
    <dbReference type="NCBI Taxonomy" id="165716"/>
    <lineage>
        <taxon>Eukaryota</taxon>
        <taxon>Viridiplantae</taxon>
        <taxon>Streptophyta</taxon>
        <taxon>Embryophyta</taxon>
        <taxon>Tracheophyta</taxon>
        <taxon>Spermatophyta</taxon>
        <taxon>Magnoliopsida</taxon>
        <taxon>eudicotyledons</taxon>
        <taxon>Gunneridae</taxon>
        <taxon>Pentapetalae</taxon>
        <taxon>asterids</taxon>
        <taxon>Ericales</taxon>
        <taxon>Actinidiaceae</taxon>
        <taxon>Actinidia</taxon>
    </lineage>
</organism>
<comment type="caution">
    <text evidence="3">The sequence shown here is derived from an EMBL/GenBank/DDBJ whole genome shotgun (WGS) entry which is preliminary data.</text>
</comment>
<dbReference type="OrthoDB" id="1165617at2759"/>
<dbReference type="InterPro" id="IPR012337">
    <property type="entry name" value="RNaseH-like_sf"/>
</dbReference>
<keyword evidence="4" id="KW-1185">Reference proteome</keyword>
<dbReference type="InterPro" id="IPR002156">
    <property type="entry name" value="RNaseH_domain"/>
</dbReference>
<dbReference type="Pfam" id="PF13456">
    <property type="entry name" value="RVT_3"/>
    <property type="match status" value="1"/>
</dbReference>
<evidence type="ECO:0000313" key="3">
    <source>
        <dbReference type="EMBL" id="GFY91112.1"/>
    </source>
</evidence>
<dbReference type="GO" id="GO:0004523">
    <property type="term" value="F:RNA-DNA hybrid ribonuclease activity"/>
    <property type="evidence" value="ECO:0007669"/>
    <property type="project" value="InterPro"/>
</dbReference>
<dbReference type="InterPro" id="IPR036397">
    <property type="entry name" value="RNaseH_sf"/>
</dbReference>
<dbReference type="Gene3D" id="3.30.420.10">
    <property type="entry name" value="Ribonuclease H-like superfamily/Ribonuclease H"/>
    <property type="match status" value="1"/>
</dbReference>
<dbReference type="CDD" id="cd09279">
    <property type="entry name" value="RNase_HI_like"/>
    <property type="match status" value="1"/>
</dbReference>
<feature type="region of interest" description="Disordered" evidence="1">
    <location>
        <begin position="209"/>
        <end position="228"/>
    </location>
</feature>
<protein>
    <recommendedName>
        <fullName evidence="2">RNase H type-1 domain-containing protein</fullName>
    </recommendedName>
</protein>
<proteinExistence type="predicted"/>
<name>A0A7J0EXF7_9ERIC</name>
<dbReference type="GO" id="GO:0003676">
    <property type="term" value="F:nucleic acid binding"/>
    <property type="evidence" value="ECO:0007669"/>
    <property type="project" value="InterPro"/>
</dbReference>
<feature type="domain" description="RNase H type-1" evidence="2">
    <location>
        <begin position="469"/>
        <end position="579"/>
    </location>
</feature>